<dbReference type="SUPFAM" id="SSF52743">
    <property type="entry name" value="Subtilisin-like"/>
    <property type="match status" value="1"/>
</dbReference>
<evidence type="ECO:0000313" key="3">
    <source>
        <dbReference type="EMBL" id="KKP00180.1"/>
    </source>
</evidence>
<comment type="caution">
    <text evidence="1">Lacks conserved residue(s) required for the propagation of feature annotation.</text>
</comment>
<dbReference type="Proteomes" id="UP000034112">
    <property type="component" value="Unassembled WGS sequence"/>
</dbReference>
<comment type="caution">
    <text evidence="3">The sequence shown here is derived from an EMBL/GenBank/DDBJ whole genome shotgun (WGS) entry which is preliminary data.</text>
</comment>
<name>A0A0F9X6I3_TRIHA</name>
<reference evidence="4" key="1">
    <citation type="journal article" date="2015" name="Genome Announc.">
        <title>Draft whole-genome sequence of the biocontrol agent Trichoderma harzianum T6776.</title>
        <authorList>
            <person name="Baroncelli R."/>
            <person name="Piaggeschi G."/>
            <person name="Fiorini L."/>
            <person name="Bertolini E."/>
            <person name="Zapparata A."/>
            <person name="Pe M.E."/>
            <person name="Sarrocco S."/>
            <person name="Vannacci G."/>
        </authorList>
    </citation>
    <scope>NUCLEOTIDE SEQUENCE [LARGE SCALE GENOMIC DNA]</scope>
    <source>
        <strain evidence="4">T6776</strain>
    </source>
</reference>
<evidence type="ECO:0000313" key="4">
    <source>
        <dbReference type="Proteomes" id="UP000034112"/>
    </source>
</evidence>
<dbReference type="AlphaFoldDB" id="A0A0F9X6I3"/>
<dbReference type="InterPro" id="IPR000209">
    <property type="entry name" value="Peptidase_S8/S53_dom"/>
</dbReference>
<accession>A0A0F9X6I3</accession>
<feature type="domain" description="Peptidase S8/S53" evidence="2">
    <location>
        <begin position="3"/>
        <end position="166"/>
    </location>
</feature>
<dbReference type="GO" id="GO:0004252">
    <property type="term" value="F:serine-type endopeptidase activity"/>
    <property type="evidence" value="ECO:0007669"/>
    <property type="project" value="InterPro"/>
</dbReference>
<evidence type="ECO:0000256" key="1">
    <source>
        <dbReference type="PROSITE-ProRule" id="PRU01240"/>
    </source>
</evidence>
<dbReference type="InterPro" id="IPR036852">
    <property type="entry name" value="Peptidase_S8/S53_dom_sf"/>
</dbReference>
<comment type="similarity">
    <text evidence="1">Belongs to the peptidase S8 family.</text>
</comment>
<proteinExistence type="inferred from homology"/>
<dbReference type="Pfam" id="PF00082">
    <property type="entry name" value="Peptidase_S8"/>
    <property type="match status" value="1"/>
</dbReference>
<dbReference type="GO" id="GO:0006508">
    <property type="term" value="P:proteolysis"/>
    <property type="evidence" value="ECO:0007669"/>
    <property type="project" value="InterPro"/>
</dbReference>
<gene>
    <name evidence="3" type="ORF">THAR02_07704</name>
</gene>
<dbReference type="Gene3D" id="3.40.50.200">
    <property type="entry name" value="Peptidase S8/S53 domain"/>
    <property type="match status" value="1"/>
</dbReference>
<evidence type="ECO:0000259" key="2">
    <source>
        <dbReference type="Pfam" id="PF00082"/>
    </source>
</evidence>
<protein>
    <recommendedName>
        <fullName evidence="2">Peptidase S8/S53 domain-containing protein</fullName>
    </recommendedName>
</protein>
<sequence>MKVAPLADIYVARVAKDPASLGDSVQHVNDAILWAVDECNADIISMSFGFNCERSCISNTIINAELRRKSRILFFAAASNSGANQKEMFPASHDSVISIRETNSNGAFSDTNPPVDPHGPIVYGTLGRDVPSAWLHSCDEESIKSGSSVATAVSVGIAAVVLQYAAMGLSHPTSQMPAQHKPDGALQIGNIIADPFRPAKVLSKAPVGSSLAIDFVTEYDHESSIRQSRKSSIGVWVRFLQSIGVKIPFIHDANCFKQYLIDRLETHYLCDEPFDNDPSVLLRLAEPRVQIAIKSGFFCLQPVYMITGIKIARGFTVQTQNSKAEGFGIDLAVPVNESMAAGAGVAFERRHDFANSFKAGSEDIVFAYQLHKICPKEKNNKVKAKISMFEPKAAFLHDEEEEEVFDGVEAAEVYLAAVGDLVEMEDEDLAVETFEVIDPDGSKVVIVVPKAEC</sequence>
<dbReference type="PROSITE" id="PS51892">
    <property type="entry name" value="SUBTILASE"/>
    <property type="match status" value="1"/>
</dbReference>
<dbReference type="EMBL" id="JOKZ01000270">
    <property type="protein sequence ID" value="KKP00180.1"/>
    <property type="molecule type" value="Genomic_DNA"/>
</dbReference>
<organism evidence="3 4">
    <name type="scientific">Trichoderma harzianum</name>
    <name type="common">Hypocrea lixii</name>
    <dbReference type="NCBI Taxonomy" id="5544"/>
    <lineage>
        <taxon>Eukaryota</taxon>
        <taxon>Fungi</taxon>
        <taxon>Dikarya</taxon>
        <taxon>Ascomycota</taxon>
        <taxon>Pezizomycotina</taxon>
        <taxon>Sordariomycetes</taxon>
        <taxon>Hypocreomycetidae</taxon>
        <taxon>Hypocreales</taxon>
        <taxon>Hypocreaceae</taxon>
        <taxon>Trichoderma</taxon>
    </lineage>
</organism>
<dbReference type="OrthoDB" id="4500473at2759"/>